<keyword evidence="3" id="KW-1185">Reference proteome</keyword>
<evidence type="ECO:0000313" key="3">
    <source>
        <dbReference type="Proteomes" id="UP001497516"/>
    </source>
</evidence>
<sequence>MSVKRFLPGTAPPPPPAAALRIVSPGGAVDRYYMATPAKAILEKHGRSFVLAKPDVFRRSWEEEDDDPVVRPDEILVPGQKFYLVPRRTVWSLRRKNKRAGKGNENDDDGRKMKKEEDDSSSRGGGGVDSAGSRRSTVMVLSSSNQKRRIDNLHRRGHSRSWRPSLTAIAENCSS</sequence>
<dbReference type="AlphaFoldDB" id="A0AAV2GEM5"/>
<dbReference type="PANTHER" id="PTHR33052">
    <property type="entry name" value="DUF4228 DOMAIN PROTEIN-RELATED"/>
    <property type="match status" value="1"/>
</dbReference>
<protein>
    <submittedName>
        <fullName evidence="2">Uncharacterized protein</fullName>
    </submittedName>
</protein>
<organism evidence="2 3">
    <name type="scientific">Linum trigynum</name>
    <dbReference type="NCBI Taxonomy" id="586398"/>
    <lineage>
        <taxon>Eukaryota</taxon>
        <taxon>Viridiplantae</taxon>
        <taxon>Streptophyta</taxon>
        <taxon>Embryophyta</taxon>
        <taxon>Tracheophyta</taxon>
        <taxon>Spermatophyta</taxon>
        <taxon>Magnoliopsida</taxon>
        <taxon>eudicotyledons</taxon>
        <taxon>Gunneridae</taxon>
        <taxon>Pentapetalae</taxon>
        <taxon>rosids</taxon>
        <taxon>fabids</taxon>
        <taxon>Malpighiales</taxon>
        <taxon>Linaceae</taxon>
        <taxon>Linum</taxon>
    </lineage>
</organism>
<reference evidence="2 3" key="1">
    <citation type="submission" date="2024-04" db="EMBL/GenBank/DDBJ databases">
        <authorList>
            <person name="Fracassetti M."/>
        </authorList>
    </citation>
    <scope>NUCLEOTIDE SEQUENCE [LARGE SCALE GENOMIC DNA]</scope>
</reference>
<gene>
    <name evidence="2" type="ORF">LTRI10_LOCUS47577</name>
</gene>
<dbReference type="EMBL" id="OZ034821">
    <property type="protein sequence ID" value="CAL1407945.1"/>
    <property type="molecule type" value="Genomic_DNA"/>
</dbReference>
<feature type="region of interest" description="Disordered" evidence="1">
    <location>
        <begin position="94"/>
        <end position="175"/>
    </location>
</feature>
<dbReference type="InterPro" id="IPR025322">
    <property type="entry name" value="PADRE_dom"/>
</dbReference>
<dbReference type="Proteomes" id="UP001497516">
    <property type="component" value="Chromosome 8"/>
</dbReference>
<evidence type="ECO:0000256" key="1">
    <source>
        <dbReference type="SAM" id="MobiDB-lite"/>
    </source>
</evidence>
<dbReference type="Pfam" id="PF14009">
    <property type="entry name" value="PADRE"/>
    <property type="match status" value="1"/>
</dbReference>
<name>A0AAV2GEM5_9ROSI</name>
<feature type="compositionally biased region" description="Basic and acidic residues" evidence="1">
    <location>
        <begin position="102"/>
        <end position="121"/>
    </location>
</feature>
<proteinExistence type="predicted"/>
<accession>A0AAV2GEM5</accession>
<evidence type="ECO:0000313" key="2">
    <source>
        <dbReference type="EMBL" id="CAL1407945.1"/>
    </source>
</evidence>